<dbReference type="GeneID" id="41541211"/>
<organism evidence="5 6">
    <name type="scientific">Streptomyces avermitilis</name>
    <dbReference type="NCBI Taxonomy" id="33903"/>
    <lineage>
        <taxon>Bacteria</taxon>
        <taxon>Bacillati</taxon>
        <taxon>Actinomycetota</taxon>
        <taxon>Actinomycetes</taxon>
        <taxon>Kitasatosporales</taxon>
        <taxon>Streptomycetaceae</taxon>
        <taxon>Streptomyces</taxon>
    </lineage>
</organism>
<dbReference type="EMBL" id="BJHX01000001">
    <property type="protein sequence ID" value="GDY64149.1"/>
    <property type="molecule type" value="Genomic_DNA"/>
</dbReference>
<feature type="region of interest" description="Disordered" evidence="1">
    <location>
        <begin position="194"/>
        <end position="215"/>
    </location>
</feature>
<accession>A0A4D4MU54</accession>
<name>A0A4D4MU54_STRAX</name>
<dbReference type="PANTHER" id="PTHR35535:SF2">
    <property type="entry name" value="DUF306 DOMAIN-CONTAINING PROTEIN"/>
    <property type="match status" value="1"/>
</dbReference>
<keyword evidence="5" id="KW-0449">Lipoprotein</keyword>
<evidence type="ECO:0000313" key="5">
    <source>
        <dbReference type="EMBL" id="GDY75691.1"/>
    </source>
</evidence>
<gene>
    <name evidence="4" type="ORF">SAV14893_035420</name>
    <name evidence="5" type="ORF">SAV31267_051760</name>
</gene>
<dbReference type="PANTHER" id="PTHR35535">
    <property type="entry name" value="HEAT SHOCK PROTEIN HSLJ"/>
    <property type="match status" value="1"/>
</dbReference>
<comment type="caution">
    <text evidence="5">The sequence shown here is derived from an EMBL/GenBank/DDBJ whole genome shotgun (WGS) entry which is preliminary data.</text>
</comment>
<dbReference type="OMA" id="GFTGCNR"/>
<evidence type="ECO:0000313" key="4">
    <source>
        <dbReference type="EMBL" id="GDY64149.1"/>
    </source>
</evidence>
<dbReference type="Pfam" id="PF03724">
    <property type="entry name" value="META"/>
    <property type="match status" value="2"/>
</dbReference>
<dbReference type="InterPro" id="IPR005184">
    <property type="entry name" value="DUF306_Meta_HslJ"/>
</dbReference>
<feature type="domain" description="DUF306" evidence="3">
    <location>
        <begin position="158"/>
        <end position="285"/>
    </location>
</feature>
<evidence type="ECO:0000313" key="6">
    <source>
        <dbReference type="Proteomes" id="UP000299211"/>
    </source>
</evidence>
<dbReference type="Proteomes" id="UP000302139">
    <property type="component" value="Unassembled WGS sequence"/>
</dbReference>
<feature type="signal peptide" evidence="2">
    <location>
        <begin position="1"/>
        <end position="24"/>
    </location>
</feature>
<keyword evidence="2" id="KW-0732">Signal</keyword>
<sequence>MYRQRLTLPALTLTALTLLPLAVACGNEKGGGTGSSSVGADTEPSVTGVHWTVDSVTVNGTTHQAPDGAHVEIAEDGRATGNYGCNSFHSTATFKGDRITLSRTLSTEMACEKRPMEFETTLARALAAGPLTAEAGQGKLTLTTAKGDRVHLTEEKDAPLYGTKWTVNSLIGGDVAQSLPAAADGKAWLTFTKKSESGDKKSGEKERGDKEVGTVSGSLGCNRVSAMATVRGSHITLGAPRTTRQMCSGSLMTTEKSLLKLFDSTVSYRIDHRAITLTSENGEGIGAIADR</sequence>
<feature type="compositionally biased region" description="Basic and acidic residues" evidence="1">
    <location>
        <begin position="194"/>
        <end position="212"/>
    </location>
</feature>
<dbReference type="InterPro" id="IPR053147">
    <property type="entry name" value="Hsp_HslJ-like"/>
</dbReference>
<dbReference type="Proteomes" id="UP000299211">
    <property type="component" value="Unassembled WGS sequence"/>
</dbReference>
<feature type="domain" description="DUF306" evidence="3">
    <location>
        <begin position="45"/>
        <end position="151"/>
    </location>
</feature>
<dbReference type="Gene3D" id="2.40.128.270">
    <property type="match status" value="2"/>
</dbReference>
<dbReference type="PROSITE" id="PS51257">
    <property type="entry name" value="PROKAR_LIPOPROTEIN"/>
    <property type="match status" value="1"/>
</dbReference>
<dbReference type="InterPro" id="IPR038670">
    <property type="entry name" value="HslJ-like_sf"/>
</dbReference>
<evidence type="ECO:0000256" key="1">
    <source>
        <dbReference type="SAM" id="MobiDB-lite"/>
    </source>
</evidence>
<dbReference type="STRING" id="33903.AQJ43_21465"/>
<protein>
    <submittedName>
        <fullName evidence="5">Lipoprotein</fullName>
    </submittedName>
</protein>
<proteinExistence type="predicted"/>
<evidence type="ECO:0000256" key="2">
    <source>
        <dbReference type="SAM" id="SignalP"/>
    </source>
</evidence>
<dbReference type="EMBL" id="BJHY01000001">
    <property type="protein sequence ID" value="GDY75691.1"/>
    <property type="molecule type" value="Genomic_DNA"/>
</dbReference>
<dbReference type="AlphaFoldDB" id="A0A4D4MU54"/>
<evidence type="ECO:0000259" key="3">
    <source>
        <dbReference type="Pfam" id="PF03724"/>
    </source>
</evidence>
<evidence type="ECO:0000313" key="7">
    <source>
        <dbReference type="Proteomes" id="UP000302139"/>
    </source>
</evidence>
<reference evidence="5 6" key="1">
    <citation type="submission" date="2019-04" db="EMBL/GenBank/DDBJ databases">
        <title>Draft genome sequences of Streptomyces avermitilis ATCC 31267.</title>
        <authorList>
            <person name="Komaki H."/>
            <person name="Tamura T."/>
            <person name="Hosoyama A."/>
        </authorList>
    </citation>
    <scope>NUCLEOTIDE SEQUENCE [LARGE SCALE GENOMIC DNA]</scope>
    <source>
        <strain evidence="5 6">ATCC 31267</strain>
    </source>
</reference>
<dbReference type="RefSeq" id="WP_010985564.1">
    <property type="nucleotide sequence ID" value="NZ_BAABTN010000046.1"/>
</dbReference>
<reference evidence="4 7" key="2">
    <citation type="submission" date="2019-04" db="EMBL/GenBank/DDBJ databases">
        <title>Draft genome sequences of Streptomyces avermitilis NBRC 14893.</title>
        <authorList>
            <person name="Komaki H."/>
            <person name="Tamura T."/>
            <person name="Hosoyama A."/>
        </authorList>
    </citation>
    <scope>NUCLEOTIDE SEQUENCE [LARGE SCALE GENOMIC DNA]</scope>
    <source>
        <strain evidence="4 7">NBRC 14893</strain>
    </source>
</reference>
<feature type="chain" id="PRO_5038238703" evidence="2">
    <location>
        <begin position="25"/>
        <end position="291"/>
    </location>
</feature>